<dbReference type="Pfam" id="PF00155">
    <property type="entry name" value="Aminotran_1_2"/>
    <property type="match status" value="1"/>
</dbReference>
<gene>
    <name evidence="4" type="primary">LOC110987700</name>
</gene>
<evidence type="ECO:0000313" key="3">
    <source>
        <dbReference type="Proteomes" id="UP000694845"/>
    </source>
</evidence>
<dbReference type="KEGG" id="aplc:110987700"/>
<dbReference type="InterPro" id="IPR015424">
    <property type="entry name" value="PyrdxlP-dep_Trfase"/>
</dbReference>
<sequence>MLADSSPDHAACWRWPRVVLERTTDREERLVDFVKHLMSDMSVLSKRGERLLSTENLLAKGFGRCASNLYDGETNPNGCINLGTAENRLVFDLLKERMNGYNVQWEDYMYTYQNSQGIPELRKAVAGFLSDQAKSPKPLDPENIIIMNGGGICMEALSFSICDPGDGVMVASPYYGGIENDIVLRPEAKIIPVHFYSKSEPGLTEPFEITISKFESVYKEETEKGMKIRAVVFMNPNNPLGDVYPKQMVLDMLHFCHRHSLHLIMNEVYLNSIFKEEVAFQSFLSLKPEEVPDPEKVLQDMSMSGMRFGVIHTLNTSIISCINTFAYFQLVSVYIQKVMARLLSDKDWLNNVFFPTNNKRLREAHKVTTDTLDEIGIPYLNRPSGLYVYANFKKFMPSLTAESEMALFYRFIKDGIYIAPSLAFYSDERGWFRIIFTRPLDEIKLAMERLAKVCHLLQEENKQSLSIAPAAERGGAGDSSQSKSLEALVSQLQSEMAKSDWLETNTADKWKAENPKLFQEYMANFK</sequence>
<proteinExistence type="predicted"/>
<dbReference type="InterPro" id="IPR015421">
    <property type="entry name" value="PyrdxlP-dep_Trfase_major"/>
</dbReference>
<evidence type="ECO:0000259" key="2">
    <source>
        <dbReference type="Pfam" id="PF00155"/>
    </source>
</evidence>
<dbReference type="OrthoDB" id="7042322at2759"/>
<organism evidence="3 4">
    <name type="scientific">Acanthaster planci</name>
    <name type="common">Crown-of-thorns starfish</name>
    <dbReference type="NCBI Taxonomy" id="133434"/>
    <lineage>
        <taxon>Eukaryota</taxon>
        <taxon>Metazoa</taxon>
        <taxon>Echinodermata</taxon>
        <taxon>Eleutherozoa</taxon>
        <taxon>Asterozoa</taxon>
        <taxon>Asteroidea</taxon>
        <taxon>Valvatacea</taxon>
        <taxon>Valvatida</taxon>
        <taxon>Acanthasteridae</taxon>
        <taxon>Acanthaster</taxon>
    </lineage>
</organism>
<dbReference type="PANTHER" id="PTHR43795">
    <property type="entry name" value="BIFUNCTIONAL ASPARTATE AMINOTRANSFERASE AND GLUTAMATE/ASPARTATE-PREPHENATE AMINOTRANSFERASE-RELATED"/>
    <property type="match status" value="1"/>
</dbReference>
<evidence type="ECO:0000313" key="4">
    <source>
        <dbReference type="RefSeq" id="XP_022106369.1"/>
    </source>
</evidence>
<dbReference type="RefSeq" id="XP_022106369.1">
    <property type="nucleotide sequence ID" value="XM_022250677.1"/>
</dbReference>
<reference evidence="4" key="1">
    <citation type="submission" date="2025-08" db="UniProtKB">
        <authorList>
            <consortium name="RefSeq"/>
        </authorList>
    </citation>
    <scope>IDENTIFICATION</scope>
</reference>
<dbReference type="GO" id="GO:0030170">
    <property type="term" value="F:pyridoxal phosphate binding"/>
    <property type="evidence" value="ECO:0007669"/>
    <property type="project" value="InterPro"/>
</dbReference>
<evidence type="ECO:0000256" key="1">
    <source>
        <dbReference type="ARBA" id="ARBA00022898"/>
    </source>
</evidence>
<dbReference type="InterPro" id="IPR004839">
    <property type="entry name" value="Aminotransferase_I/II_large"/>
</dbReference>
<dbReference type="SUPFAM" id="SSF53383">
    <property type="entry name" value="PLP-dependent transferases"/>
    <property type="match status" value="1"/>
</dbReference>
<dbReference type="Proteomes" id="UP000694845">
    <property type="component" value="Unplaced"/>
</dbReference>
<dbReference type="PRINTS" id="PR00753">
    <property type="entry name" value="ACCSYNTHASE"/>
</dbReference>
<dbReference type="CDD" id="cd00609">
    <property type="entry name" value="AAT_like"/>
    <property type="match status" value="1"/>
</dbReference>
<dbReference type="OMA" id="YPAFYRD"/>
<dbReference type="PANTHER" id="PTHR43795:SF39">
    <property type="entry name" value="AMINOTRANSFERASE CLASS I_CLASSII DOMAIN-CONTAINING PROTEIN"/>
    <property type="match status" value="1"/>
</dbReference>
<dbReference type="GO" id="GO:0006520">
    <property type="term" value="P:amino acid metabolic process"/>
    <property type="evidence" value="ECO:0007669"/>
    <property type="project" value="TreeGrafter"/>
</dbReference>
<dbReference type="Gene3D" id="3.90.1150.10">
    <property type="entry name" value="Aspartate Aminotransferase, domain 1"/>
    <property type="match status" value="1"/>
</dbReference>
<keyword evidence="1" id="KW-0663">Pyridoxal phosphate</keyword>
<dbReference type="Gene3D" id="3.40.640.10">
    <property type="entry name" value="Type I PLP-dependent aspartate aminotransferase-like (Major domain)"/>
    <property type="match status" value="1"/>
</dbReference>
<feature type="domain" description="Aminotransferase class I/classII large" evidence="2">
    <location>
        <begin position="111"/>
        <end position="450"/>
    </location>
</feature>
<dbReference type="InterPro" id="IPR050478">
    <property type="entry name" value="Ethylene_sulfur-biosynth"/>
</dbReference>
<accession>A0A8B7ZLM9</accession>
<dbReference type="AlphaFoldDB" id="A0A8B7ZLM9"/>
<protein>
    <submittedName>
        <fullName evidence="4">1-aminocyclopropane-1-carboxylate synthase-like protein 1</fullName>
    </submittedName>
</protein>
<dbReference type="InterPro" id="IPR015422">
    <property type="entry name" value="PyrdxlP-dep_Trfase_small"/>
</dbReference>
<dbReference type="GO" id="GO:0008483">
    <property type="term" value="F:transaminase activity"/>
    <property type="evidence" value="ECO:0007669"/>
    <property type="project" value="TreeGrafter"/>
</dbReference>
<name>A0A8B7ZLM9_ACAPL</name>
<dbReference type="GeneID" id="110987700"/>
<keyword evidence="3" id="KW-1185">Reference proteome</keyword>